<keyword evidence="2" id="KW-1185">Reference proteome</keyword>
<evidence type="ECO:0000313" key="1">
    <source>
        <dbReference type="EMBL" id="SFK51879.1"/>
    </source>
</evidence>
<gene>
    <name evidence="1" type="ORF">SAMN05216275_12772</name>
</gene>
<dbReference type="Proteomes" id="UP000199111">
    <property type="component" value="Unassembled WGS sequence"/>
</dbReference>
<protein>
    <submittedName>
        <fullName evidence="1">Uncharacterized protein</fullName>
    </submittedName>
</protein>
<reference evidence="2" key="1">
    <citation type="submission" date="2016-10" db="EMBL/GenBank/DDBJ databases">
        <authorList>
            <person name="Varghese N."/>
            <person name="Submissions S."/>
        </authorList>
    </citation>
    <scope>NUCLEOTIDE SEQUENCE [LARGE SCALE GENOMIC DNA]</scope>
    <source>
        <strain evidence="2">CGMCC 4.2126</strain>
    </source>
</reference>
<accession>A0A1I4A7T2</accession>
<organism evidence="1 2">
    <name type="scientific">Streptosporangium canum</name>
    <dbReference type="NCBI Taxonomy" id="324952"/>
    <lineage>
        <taxon>Bacteria</taxon>
        <taxon>Bacillati</taxon>
        <taxon>Actinomycetota</taxon>
        <taxon>Actinomycetes</taxon>
        <taxon>Streptosporangiales</taxon>
        <taxon>Streptosporangiaceae</taxon>
        <taxon>Streptosporangium</taxon>
    </lineage>
</organism>
<dbReference type="AlphaFoldDB" id="A0A1I4A7T2"/>
<evidence type="ECO:0000313" key="2">
    <source>
        <dbReference type="Proteomes" id="UP000199111"/>
    </source>
</evidence>
<name>A0A1I4A7T2_9ACTN</name>
<proteinExistence type="predicted"/>
<dbReference type="RefSeq" id="WP_093890361.1">
    <property type="nucleotide sequence ID" value="NZ_FOQY01000027.1"/>
</dbReference>
<dbReference type="GeneID" id="96301755"/>
<dbReference type="EMBL" id="FOQY01000027">
    <property type="protein sequence ID" value="SFK51879.1"/>
    <property type="molecule type" value="Genomic_DNA"/>
</dbReference>
<sequence>MTRRHFYRARWQGVEYPAGLDQHPDRLWIRLRSSEPAEGFEEQAPGCHVRPVPAEDCQAVYSVTTVGEWRGVTCQICDERDGELLVEYVGGLVPVALELGMERVERGVYRRWVPVHEVAGIRENVVLLAL</sequence>